<protein>
    <recommendedName>
        <fullName evidence="2">histidine kinase</fullName>
        <ecNumber evidence="2">2.7.13.3</ecNumber>
    </recommendedName>
</protein>
<keyword evidence="5" id="KW-0418">Kinase</keyword>
<dbReference type="PROSITE" id="PS50109">
    <property type="entry name" value="HIS_KIN"/>
    <property type="match status" value="1"/>
</dbReference>
<feature type="coiled-coil region" evidence="8">
    <location>
        <begin position="313"/>
        <end position="340"/>
    </location>
</feature>
<evidence type="ECO:0000256" key="5">
    <source>
        <dbReference type="ARBA" id="ARBA00022777"/>
    </source>
</evidence>
<comment type="catalytic activity">
    <reaction evidence="1">
        <text>ATP + protein L-histidine = ADP + protein N-phospho-L-histidine.</text>
        <dbReference type="EC" id="2.7.13.3"/>
    </reaction>
</comment>
<dbReference type="GO" id="GO:0000155">
    <property type="term" value="F:phosphorelay sensor kinase activity"/>
    <property type="evidence" value="ECO:0007669"/>
    <property type="project" value="InterPro"/>
</dbReference>
<dbReference type="Pfam" id="PF02518">
    <property type="entry name" value="HATPase_c"/>
    <property type="match status" value="1"/>
</dbReference>
<dbReference type="SMART" id="SM00387">
    <property type="entry name" value="HATPase_c"/>
    <property type="match status" value="1"/>
</dbReference>
<dbReference type="InterPro" id="IPR029150">
    <property type="entry name" value="dCache_3"/>
</dbReference>
<dbReference type="Gene3D" id="3.30.565.10">
    <property type="entry name" value="Histidine kinase-like ATPase, C-terminal domain"/>
    <property type="match status" value="1"/>
</dbReference>
<keyword evidence="8" id="KW-0175">Coiled coil</keyword>
<dbReference type="AlphaFoldDB" id="A0A2A4T897"/>
<dbReference type="PANTHER" id="PTHR43711:SF30">
    <property type="entry name" value="HISTIDINE KINASE"/>
    <property type="match status" value="1"/>
</dbReference>
<dbReference type="Pfam" id="PF14827">
    <property type="entry name" value="dCache_3"/>
    <property type="match status" value="1"/>
</dbReference>
<dbReference type="InterPro" id="IPR004358">
    <property type="entry name" value="Sig_transdc_His_kin-like_C"/>
</dbReference>
<feature type="domain" description="Histidine kinase" evidence="10">
    <location>
        <begin position="389"/>
        <end position="603"/>
    </location>
</feature>
<dbReference type="CDD" id="cd00082">
    <property type="entry name" value="HisKA"/>
    <property type="match status" value="1"/>
</dbReference>
<evidence type="ECO:0000256" key="2">
    <source>
        <dbReference type="ARBA" id="ARBA00012438"/>
    </source>
</evidence>
<dbReference type="SMART" id="SM00388">
    <property type="entry name" value="HisKA"/>
    <property type="match status" value="1"/>
</dbReference>
<dbReference type="FunFam" id="1.10.287.130:FF:000001">
    <property type="entry name" value="Two-component sensor histidine kinase"/>
    <property type="match status" value="1"/>
</dbReference>
<dbReference type="InterPro" id="IPR003661">
    <property type="entry name" value="HisK_dim/P_dom"/>
</dbReference>
<dbReference type="FunFam" id="3.30.565.10:FF:000006">
    <property type="entry name" value="Sensor histidine kinase WalK"/>
    <property type="match status" value="1"/>
</dbReference>
<dbReference type="InterPro" id="IPR036890">
    <property type="entry name" value="HATPase_C_sf"/>
</dbReference>
<sequence length="605" mass="69019">MKIHLQAILLVSLTLISLSGFFLYRGITQHKENIDHILQLEEQNFDELAKQIQHNSFDSYQATLNDFVHFNQSLIPALVTQNQQLLRQSTIPFFKHEQSKNPDFLQLRFFLADGTSFLSMNPDYSLTIPQKALHVALEERKKLAGFQWIQGEVYYQIVQPIFSPDGKKLGTVALYLGIERELQLFELELHSPAAIYIVASQADKDLTLSGNIKKFGDFIIMTEQFPIFQKLPSDLNLMKHRQRVHIDDKWYVLHQPPMLKNFLGEHIGGIILLNDITQEVKKVKQYVLSSLLFTGGILTVTLLVLHFSFRWLLRRLENSKQKLQNTVELLGEEIQEKKEAQLLLKQAHDKLDQRVKERTQELGQANLQLKSSNKKLKSLDKLKDDFLAMVTHELRTPMVSILGYADTLQECKLSWEEQKKFTEIIIDEGERLSALIDNILDMSSLDSGQLDFTFKDVELDEIINTAVRAVEGSLIKTGNLKIEAPQTNIHFVGDFGRITQVIINLLGNAIKFSPEVGRITLSVESKSDFFTLKISDQGPGIPEDQLQQIFQKFQQVKAKDRKVKGTGLGLTISQGIIEAHQGQIWAENREEGALFCFTLPLQLAG</sequence>
<evidence type="ECO:0000259" key="10">
    <source>
        <dbReference type="PROSITE" id="PS50109"/>
    </source>
</evidence>
<accession>A0A2A4T897</accession>
<evidence type="ECO:0000256" key="8">
    <source>
        <dbReference type="SAM" id="Coils"/>
    </source>
</evidence>
<dbReference type="InterPro" id="IPR036097">
    <property type="entry name" value="HisK_dim/P_sf"/>
</dbReference>
<name>A0A2A4T897_9DELT</name>
<evidence type="ECO:0000256" key="9">
    <source>
        <dbReference type="SAM" id="Phobius"/>
    </source>
</evidence>
<keyword evidence="3" id="KW-0597">Phosphoprotein</keyword>
<dbReference type="InterPro" id="IPR005467">
    <property type="entry name" value="His_kinase_dom"/>
</dbReference>
<evidence type="ECO:0000256" key="1">
    <source>
        <dbReference type="ARBA" id="ARBA00000085"/>
    </source>
</evidence>
<evidence type="ECO:0000256" key="4">
    <source>
        <dbReference type="ARBA" id="ARBA00022679"/>
    </source>
</evidence>
<evidence type="ECO:0000256" key="3">
    <source>
        <dbReference type="ARBA" id="ARBA00022553"/>
    </source>
</evidence>
<dbReference type="CDD" id="cd00075">
    <property type="entry name" value="HATPase"/>
    <property type="match status" value="1"/>
</dbReference>
<gene>
    <name evidence="11" type="ORF">COB67_03955</name>
</gene>
<evidence type="ECO:0000313" key="12">
    <source>
        <dbReference type="Proteomes" id="UP000218113"/>
    </source>
</evidence>
<keyword evidence="9" id="KW-1133">Transmembrane helix</keyword>
<dbReference type="InterPro" id="IPR003594">
    <property type="entry name" value="HATPase_dom"/>
</dbReference>
<feature type="transmembrane region" description="Helical" evidence="9">
    <location>
        <begin position="286"/>
        <end position="313"/>
    </location>
</feature>
<dbReference type="SUPFAM" id="SSF47384">
    <property type="entry name" value="Homodimeric domain of signal transducing histidine kinase"/>
    <property type="match status" value="1"/>
</dbReference>
<reference evidence="12" key="1">
    <citation type="submission" date="2017-08" db="EMBL/GenBank/DDBJ databases">
        <title>A dynamic microbial community with high functional redundancy inhabits the cold, oxic subseafloor aquifer.</title>
        <authorList>
            <person name="Tully B.J."/>
            <person name="Wheat C.G."/>
            <person name="Glazer B.T."/>
            <person name="Huber J.A."/>
        </authorList>
    </citation>
    <scope>NUCLEOTIDE SEQUENCE [LARGE SCALE GENOMIC DNA]</scope>
</reference>
<keyword evidence="7 9" id="KW-0472">Membrane</keyword>
<organism evidence="11 12">
    <name type="scientific">SAR324 cluster bacterium</name>
    <dbReference type="NCBI Taxonomy" id="2024889"/>
    <lineage>
        <taxon>Bacteria</taxon>
        <taxon>Deltaproteobacteria</taxon>
        <taxon>SAR324 cluster</taxon>
    </lineage>
</organism>
<dbReference type="InterPro" id="IPR050736">
    <property type="entry name" value="Sensor_HK_Regulatory"/>
</dbReference>
<evidence type="ECO:0000256" key="7">
    <source>
        <dbReference type="ARBA" id="ARBA00023136"/>
    </source>
</evidence>
<evidence type="ECO:0000313" key="11">
    <source>
        <dbReference type="EMBL" id="PCI29519.1"/>
    </source>
</evidence>
<dbReference type="Gene3D" id="1.10.287.130">
    <property type="match status" value="1"/>
</dbReference>
<keyword evidence="6" id="KW-0902">Two-component regulatory system</keyword>
<comment type="caution">
    <text evidence="11">The sequence shown here is derived from an EMBL/GenBank/DDBJ whole genome shotgun (WGS) entry which is preliminary data.</text>
</comment>
<dbReference type="Proteomes" id="UP000218113">
    <property type="component" value="Unassembled WGS sequence"/>
</dbReference>
<dbReference type="PANTHER" id="PTHR43711">
    <property type="entry name" value="TWO-COMPONENT HISTIDINE KINASE"/>
    <property type="match status" value="1"/>
</dbReference>
<dbReference type="PRINTS" id="PR00344">
    <property type="entry name" value="BCTRLSENSOR"/>
</dbReference>
<keyword evidence="4" id="KW-0808">Transferase</keyword>
<dbReference type="Pfam" id="PF00512">
    <property type="entry name" value="HisKA"/>
    <property type="match status" value="1"/>
</dbReference>
<keyword evidence="9" id="KW-0812">Transmembrane</keyword>
<dbReference type="SUPFAM" id="SSF55874">
    <property type="entry name" value="ATPase domain of HSP90 chaperone/DNA topoisomerase II/histidine kinase"/>
    <property type="match status" value="1"/>
</dbReference>
<dbReference type="EC" id="2.7.13.3" evidence="2"/>
<proteinExistence type="predicted"/>
<evidence type="ECO:0000256" key="6">
    <source>
        <dbReference type="ARBA" id="ARBA00023012"/>
    </source>
</evidence>
<dbReference type="EMBL" id="NVSR01000013">
    <property type="protein sequence ID" value="PCI29519.1"/>
    <property type="molecule type" value="Genomic_DNA"/>
</dbReference>